<organism evidence="10 11">
    <name type="scientific">Carboxylicivirga linearis</name>
    <dbReference type="NCBI Taxonomy" id="1628157"/>
    <lineage>
        <taxon>Bacteria</taxon>
        <taxon>Pseudomonadati</taxon>
        <taxon>Bacteroidota</taxon>
        <taxon>Bacteroidia</taxon>
        <taxon>Marinilabiliales</taxon>
        <taxon>Marinilabiliaceae</taxon>
        <taxon>Carboxylicivirga</taxon>
    </lineage>
</organism>
<dbReference type="InterPro" id="IPR050386">
    <property type="entry name" value="Glycosyl_hydrolase_5"/>
</dbReference>
<keyword evidence="4" id="KW-0119">Carbohydrate metabolism</keyword>
<evidence type="ECO:0000313" key="11">
    <source>
        <dbReference type="Proteomes" id="UP000708576"/>
    </source>
</evidence>
<sequence>MKKSNIITLSRTLKFYILITAALFIFSCEKENAEDILSVTPTVIEIPRSGGKAYFTIETNASSWQIQNPKPDVIDLTLTEGTSKNEIIIVEVAGRTLEALNETLIVTAGSAVPVEVLVTQKESEYLYELQVDEDELEFVQDDRSTKILLTSTAPEWTINNTFDWIHFSKSTGGPGDTEITIEVDEITDGKDRSATVEITAEASETILLTINQIPNMYPSYNTSPLPADMTGVESSAVELASKIKIGWNIGNTLEAIGGETAWGNPMVTEELIQLVKANGFNAIRIPCSWDKYLANTQTAEIKASWLDRVKEVVQYCADNEMYAILNIHWDGGWLENNCTPDKQMEVNAKQKAFWEQIATHLRDFDEHLIFAGANEPNVESQEQMDVLMSYHQTFVDAVRSTGGKNAYRVLVVQGPSTDIEKTQNLMSAMPDDEVADRMMAEVHYYTPYQFCLMTEDANWGKMFYYWGNGYHSSTDTERNANWGEEEDMDNLFASMKTQFVDKGIPVILGEFAVIKRTFLTGDDLQLHLDSRAYFLKCVAQKAKANGILPFYWDAGNMGENASALFNRENNTVFDQQALDALMEGINN</sequence>
<feature type="domain" description="BACON" evidence="9">
    <location>
        <begin position="155"/>
        <end position="212"/>
    </location>
</feature>
<evidence type="ECO:0000256" key="6">
    <source>
        <dbReference type="ARBA" id="ARBA00023326"/>
    </source>
</evidence>
<reference evidence="10 11" key="1">
    <citation type="journal article" date="2015" name="Int. J. Syst. Evol. Microbiol.">
        <title>Carboxylicivirga linearis sp. nov., isolated from a sea cucumber culture pond.</title>
        <authorList>
            <person name="Wang F.Q."/>
            <person name="Zhou Y.X."/>
            <person name="Lin X.Z."/>
            <person name="Chen G.J."/>
            <person name="Du Z.J."/>
        </authorList>
    </citation>
    <scope>NUCLEOTIDE SEQUENCE [LARGE SCALE GENOMIC DNA]</scope>
    <source>
        <strain evidence="10 11">FB218</strain>
    </source>
</reference>
<keyword evidence="2 7" id="KW-0378">Hydrolase</keyword>
<keyword evidence="11" id="KW-1185">Reference proteome</keyword>
<dbReference type="Pfam" id="PF00150">
    <property type="entry name" value="Cellulase"/>
    <property type="match status" value="1"/>
</dbReference>
<evidence type="ECO:0000256" key="7">
    <source>
        <dbReference type="RuleBase" id="RU361153"/>
    </source>
</evidence>
<dbReference type="Proteomes" id="UP000708576">
    <property type="component" value="Unassembled WGS sequence"/>
</dbReference>
<evidence type="ECO:0000256" key="2">
    <source>
        <dbReference type="ARBA" id="ARBA00022801"/>
    </source>
</evidence>
<dbReference type="Gene3D" id="3.20.20.80">
    <property type="entry name" value="Glycosidases"/>
    <property type="match status" value="1"/>
</dbReference>
<dbReference type="CDD" id="cd14948">
    <property type="entry name" value="BACON"/>
    <property type="match status" value="1"/>
</dbReference>
<dbReference type="InterPro" id="IPR024361">
    <property type="entry name" value="BACON"/>
</dbReference>
<dbReference type="InterPro" id="IPR001547">
    <property type="entry name" value="Glyco_hydro_5"/>
</dbReference>
<name>A0ABS5JXX7_9BACT</name>
<dbReference type="PANTHER" id="PTHR31297">
    <property type="entry name" value="GLUCAN ENDO-1,6-BETA-GLUCOSIDASE B"/>
    <property type="match status" value="1"/>
</dbReference>
<protein>
    <submittedName>
        <fullName evidence="10">Cellulase family glycosylhydrolase</fullName>
    </submittedName>
</protein>
<evidence type="ECO:0000256" key="3">
    <source>
        <dbReference type="ARBA" id="ARBA00023001"/>
    </source>
</evidence>
<dbReference type="Pfam" id="PF13004">
    <property type="entry name" value="BACON"/>
    <property type="match status" value="1"/>
</dbReference>
<comment type="similarity">
    <text evidence="1 7">Belongs to the glycosyl hydrolase 5 (cellulase A) family.</text>
</comment>
<dbReference type="InterPro" id="IPR017853">
    <property type="entry name" value="GH"/>
</dbReference>
<evidence type="ECO:0000259" key="9">
    <source>
        <dbReference type="Pfam" id="PF13004"/>
    </source>
</evidence>
<dbReference type="RefSeq" id="WP_212216568.1">
    <property type="nucleotide sequence ID" value="NZ_JAGUCO010000010.1"/>
</dbReference>
<dbReference type="PANTHER" id="PTHR31297:SF41">
    <property type="entry name" value="ENDOGLUCANASE, PUTATIVE (AFU_ORTHOLOGUE AFUA_5G01830)-RELATED"/>
    <property type="match status" value="1"/>
</dbReference>
<dbReference type="PROSITE" id="PS51257">
    <property type="entry name" value="PROKAR_LIPOPROTEIN"/>
    <property type="match status" value="1"/>
</dbReference>
<gene>
    <name evidence="10" type="ORF">KEM10_13605</name>
</gene>
<dbReference type="InterPro" id="IPR013783">
    <property type="entry name" value="Ig-like_fold"/>
</dbReference>
<dbReference type="SUPFAM" id="SSF51445">
    <property type="entry name" value="(Trans)glycosidases"/>
    <property type="match status" value="1"/>
</dbReference>
<evidence type="ECO:0000259" key="8">
    <source>
        <dbReference type="Pfam" id="PF00150"/>
    </source>
</evidence>
<evidence type="ECO:0000256" key="1">
    <source>
        <dbReference type="ARBA" id="ARBA00005641"/>
    </source>
</evidence>
<keyword evidence="5 7" id="KW-0326">Glycosidase</keyword>
<evidence type="ECO:0000256" key="4">
    <source>
        <dbReference type="ARBA" id="ARBA00023277"/>
    </source>
</evidence>
<accession>A0ABS5JXX7</accession>
<keyword evidence="6" id="KW-0624">Polysaccharide degradation</keyword>
<evidence type="ECO:0000256" key="5">
    <source>
        <dbReference type="ARBA" id="ARBA00023295"/>
    </source>
</evidence>
<dbReference type="Gene3D" id="2.60.40.10">
    <property type="entry name" value="Immunoglobulins"/>
    <property type="match status" value="1"/>
</dbReference>
<keyword evidence="3" id="KW-0136">Cellulose degradation</keyword>
<proteinExistence type="inferred from homology"/>
<dbReference type="EMBL" id="JAGUCO010000010">
    <property type="protein sequence ID" value="MBS2099324.1"/>
    <property type="molecule type" value="Genomic_DNA"/>
</dbReference>
<comment type="caution">
    <text evidence="10">The sequence shown here is derived from an EMBL/GenBank/DDBJ whole genome shotgun (WGS) entry which is preliminary data.</text>
</comment>
<feature type="domain" description="Glycoside hydrolase family 5" evidence="8">
    <location>
        <begin position="253"/>
        <end position="557"/>
    </location>
</feature>
<evidence type="ECO:0000313" key="10">
    <source>
        <dbReference type="EMBL" id="MBS2099324.1"/>
    </source>
</evidence>